<proteinExistence type="predicted"/>
<reference evidence="6 7" key="1">
    <citation type="journal article" date="2024" name="BMC Genomics">
        <title>Genome assembly of redclaw crayfish (Cherax quadricarinatus) provides insights into its immune adaptation and hypoxia tolerance.</title>
        <authorList>
            <person name="Liu Z."/>
            <person name="Zheng J."/>
            <person name="Li H."/>
            <person name="Fang K."/>
            <person name="Wang S."/>
            <person name="He J."/>
            <person name="Zhou D."/>
            <person name="Weng S."/>
            <person name="Chi M."/>
            <person name="Gu Z."/>
            <person name="He J."/>
            <person name="Li F."/>
            <person name="Wang M."/>
        </authorList>
    </citation>
    <scope>NUCLEOTIDE SEQUENCE [LARGE SCALE GENOMIC DNA]</scope>
    <source>
        <strain evidence="6">ZL_2023a</strain>
    </source>
</reference>
<dbReference type="Gene3D" id="2.30.29.170">
    <property type="match status" value="1"/>
</dbReference>
<feature type="non-terminal residue" evidence="6">
    <location>
        <position position="155"/>
    </location>
</feature>
<evidence type="ECO:0000313" key="6">
    <source>
        <dbReference type="EMBL" id="KAK8720903.1"/>
    </source>
</evidence>
<evidence type="ECO:0000256" key="1">
    <source>
        <dbReference type="ARBA" id="ARBA00004430"/>
    </source>
</evidence>
<gene>
    <name evidence="6" type="ORF">OTU49_013032</name>
</gene>
<name>A0AAW0VV73_CHEQU</name>
<keyword evidence="3" id="KW-0206">Cytoskeleton</keyword>
<dbReference type="GO" id="GO:0005930">
    <property type="term" value="C:axoneme"/>
    <property type="evidence" value="ECO:0007669"/>
    <property type="project" value="UniProtKB-SubCell"/>
</dbReference>
<dbReference type="PROSITE" id="PS51336">
    <property type="entry name" value="DM10"/>
    <property type="match status" value="1"/>
</dbReference>
<evidence type="ECO:0000256" key="2">
    <source>
        <dbReference type="ARBA" id="ARBA00022490"/>
    </source>
</evidence>
<keyword evidence="4" id="KW-0966">Cell projection</keyword>
<evidence type="ECO:0000256" key="4">
    <source>
        <dbReference type="ARBA" id="ARBA00023273"/>
    </source>
</evidence>
<evidence type="ECO:0000259" key="5">
    <source>
        <dbReference type="PROSITE" id="PS51336"/>
    </source>
</evidence>
<comment type="subcellular location">
    <subcellularLocation>
        <location evidence="1">Cytoplasm</location>
        <location evidence="1">Cytoskeleton</location>
        <location evidence="1">Cilium axoneme</location>
    </subcellularLocation>
</comment>
<organism evidence="6 7">
    <name type="scientific">Cherax quadricarinatus</name>
    <name type="common">Australian red claw crayfish</name>
    <dbReference type="NCBI Taxonomy" id="27406"/>
    <lineage>
        <taxon>Eukaryota</taxon>
        <taxon>Metazoa</taxon>
        <taxon>Ecdysozoa</taxon>
        <taxon>Arthropoda</taxon>
        <taxon>Crustacea</taxon>
        <taxon>Multicrustacea</taxon>
        <taxon>Malacostraca</taxon>
        <taxon>Eumalacostraca</taxon>
        <taxon>Eucarida</taxon>
        <taxon>Decapoda</taxon>
        <taxon>Pleocyemata</taxon>
        <taxon>Astacidea</taxon>
        <taxon>Parastacoidea</taxon>
        <taxon>Parastacidae</taxon>
        <taxon>Cherax</taxon>
    </lineage>
</organism>
<keyword evidence="7" id="KW-1185">Reference proteome</keyword>
<protein>
    <recommendedName>
        <fullName evidence="5">DM10 domain-containing protein</fullName>
    </recommendedName>
</protein>
<dbReference type="Proteomes" id="UP001445076">
    <property type="component" value="Unassembled WGS sequence"/>
</dbReference>
<evidence type="ECO:0000256" key="3">
    <source>
        <dbReference type="ARBA" id="ARBA00023212"/>
    </source>
</evidence>
<evidence type="ECO:0000313" key="7">
    <source>
        <dbReference type="Proteomes" id="UP001445076"/>
    </source>
</evidence>
<sequence length="155" mass="17387">MRAGMFLGRSLVVEPGGAGHLDGQHLYAGATVTLNSHVFRLTHADEFTHNYMEEHADEFPQANYNVALDEARRCLGHHQLTDLLHQMTPRDPEKTGFAPTSVVVSALLTALKGSKLSLQQVTTLARRHRRLQANPLTRQHLSHLAALHFKRHNFD</sequence>
<comment type="caution">
    <text evidence="6">The sequence shown here is derived from an EMBL/GenBank/DDBJ whole genome shotgun (WGS) entry which is preliminary data.</text>
</comment>
<dbReference type="EMBL" id="JARKIK010000165">
    <property type="protein sequence ID" value="KAK8720903.1"/>
    <property type="molecule type" value="Genomic_DNA"/>
</dbReference>
<keyword evidence="2" id="KW-0963">Cytoplasm</keyword>
<dbReference type="InterPro" id="IPR006602">
    <property type="entry name" value="DM10_dom"/>
</dbReference>
<feature type="domain" description="DM10" evidence="5">
    <location>
        <begin position="1"/>
        <end position="56"/>
    </location>
</feature>
<dbReference type="AlphaFoldDB" id="A0AAW0VV73"/>
<accession>A0AAW0VV73</accession>